<evidence type="ECO:0000256" key="1">
    <source>
        <dbReference type="SAM" id="MobiDB-lite"/>
    </source>
</evidence>
<comment type="caution">
    <text evidence="2">The sequence shown here is derived from an EMBL/GenBank/DDBJ whole genome shotgun (WGS) entry which is preliminary data.</text>
</comment>
<protein>
    <submittedName>
        <fullName evidence="2">Uncharacterized protein</fullName>
    </submittedName>
</protein>
<dbReference type="Proteomes" id="UP000310158">
    <property type="component" value="Unassembled WGS sequence"/>
</dbReference>
<name>A0A4V6S1I9_9AGAM</name>
<keyword evidence="3" id="KW-1185">Reference proteome</keyword>
<organism evidence="2 3">
    <name type="scientific">Bondarzewia mesenterica</name>
    <dbReference type="NCBI Taxonomy" id="1095465"/>
    <lineage>
        <taxon>Eukaryota</taxon>
        <taxon>Fungi</taxon>
        <taxon>Dikarya</taxon>
        <taxon>Basidiomycota</taxon>
        <taxon>Agaricomycotina</taxon>
        <taxon>Agaricomycetes</taxon>
        <taxon>Russulales</taxon>
        <taxon>Bondarzewiaceae</taxon>
        <taxon>Bondarzewia</taxon>
    </lineage>
</organism>
<accession>A0A4V6S1I9</accession>
<dbReference type="AlphaFoldDB" id="A0A4V6S1I9"/>
<sequence>MISENQVRENTPKKKEKGKEDVRRTWWKGKHVRTSKPMLNRKVHISSKRPRPNTMTYPHLSFYLRSPIPHRTPPRTAEIMSDREGHSGAPASDEDLSLPKATVAKMITGMHVLA</sequence>
<gene>
    <name evidence="2" type="ORF">EW146_g2436</name>
</gene>
<evidence type="ECO:0000313" key="3">
    <source>
        <dbReference type="Proteomes" id="UP000310158"/>
    </source>
</evidence>
<dbReference type="OrthoDB" id="601405at2759"/>
<feature type="region of interest" description="Disordered" evidence="1">
    <location>
        <begin position="65"/>
        <end position="99"/>
    </location>
</feature>
<proteinExistence type="predicted"/>
<reference evidence="2 3" key="1">
    <citation type="submission" date="2019-02" db="EMBL/GenBank/DDBJ databases">
        <title>Genome sequencing of the rare red list fungi Bondarzewia mesenterica.</title>
        <authorList>
            <person name="Buettner E."/>
            <person name="Kellner H."/>
        </authorList>
    </citation>
    <scope>NUCLEOTIDE SEQUENCE [LARGE SCALE GENOMIC DNA]</scope>
    <source>
        <strain evidence="2 3">DSM 108281</strain>
    </source>
</reference>
<dbReference type="EMBL" id="SGPL01000072">
    <property type="protein sequence ID" value="THH18553.1"/>
    <property type="molecule type" value="Genomic_DNA"/>
</dbReference>
<evidence type="ECO:0000313" key="2">
    <source>
        <dbReference type="EMBL" id="THH18553.1"/>
    </source>
</evidence>
<feature type="region of interest" description="Disordered" evidence="1">
    <location>
        <begin position="1"/>
        <end position="23"/>
    </location>
</feature>